<keyword evidence="6" id="KW-0681">Retinal protein</keyword>
<dbReference type="PANTHER" id="PTHR28286">
    <property type="match status" value="1"/>
</dbReference>
<dbReference type="OrthoDB" id="10261467at2759"/>
<proteinExistence type="inferred from homology"/>
<comment type="similarity">
    <text evidence="2">Belongs to the archaeal/bacterial/fungal opsin family.</text>
</comment>
<keyword evidence="5 11" id="KW-0812">Transmembrane</keyword>
<name>A0A4Q4SYR0_9PEZI</name>
<keyword evidence="4" id="KW-0716">Sensory transduction</keyword>
<reference evidence="12 13" key="1">
    <citation type="submission" date="2018-06" db="EMBL/GenBank/DDBJ databases">
        <title>Complete Genomes of Monosporascus.</title>
        <authorList>
            <person name="Robinson A.J."/>
            <person name="Natvig D.O."/>
        </authorList>
    </citation>
    <scope>NUCLEOTIDE SEQUENCE [LARGE SCALE GENOMIC DNA]</scope>
    <source>
        <strain evidence="12 13">CBS 110550</strain>
    </source>
</reference>
<dbReference type="GO" id="GO:0007602">
    <property type="term" value="P:phototransduction"/>
    <property type="evidence" value="ECO:0007669"/>
    <property type="project" value="UniProtKB-KW"/>
</dbReference>
<evidence type="ECO:0000256" key="5">
    <source>
        <dbReference type="ARBA" id="ARBA00022692"/>
    </source>
</evidence>
<dbReference type="AlphaFoldDB" id="A0A4Q4SYR0"/>
<dbReference type="SUPFAM" id="SSF81321">
    <property type="entry name" value="Family A G protein-coupled receptor-like"/>
    <property type="match status" value="1"/>
</dbReference>
<protein>
    <recommendedName>
        <fullName evidence="14">Opsin-1</fullName>
    </recommendedName>
</protein>
<dbReference type="PROSITE" id="PS00950">
    <property type="entry name" value="BACTERIAL_OPSIN_1"/>
    <property type="match status" value="1"/>
</dbReference>
<evidence type="ECO:0000256" key="8">
    <source>
        <dbReference type="ARBA" id="ARBA00022991"/>
    </source>
</evidence>
<dbReference type="GO" id="GO:0005783">
    <property type="term" value="C:endoplasmic reticulum"/>
    <property type="evidence" value="ECO:0007669"/>
    <property type="project" value="TreeGrafter"/>
</dbReference>
<dbReference type="PROSITE" id="PS00327">
    <property type="entry name" value="BACTERIAL_OPSIN_RET"/>
    <property type="match status" value="1"/>
</dbReference>
<keyword evidence="9 11" id="KW-0472">Membrane</keyword>
<keyword evidence="3" id="KW-0600">Photoreceptor protein</keyword>
<dbReference type="InterPro" id="IPR018229">
    <property type="entry name" value="Rhodopsin_retinal_BS"/>
</dbReference>
<comment type="caution">
    <text evidence="12">The sequence shown here is derived from an EMBL/GenBank/DDBJ whole genome shotgun (WGS) entry which is preliminary data.</text>
</comment>
<evidence type="ECO:0000256" key="2">
    <source>
        <dbReference type="ARBA" id="ARBA00008130"/>
    </source>
</evidence>
<evidence type="ECO:0000256" key="3">
    <source>
        <dbReference type="ARBA" id="ARBA00022543"/>
    </source>
</evidence>
<feature type="transmembrane region" description="Helical" evidence="11">
    <location>
        <begin position="87"/>
        <end position="106"/>
    </location>
</feature>
<feature type="transmembrane region" description="Helical" evidence="11">
    <location>
        <begin position="122"/>
        <end position="144"/>
    </location>
</feature>
<keyword evidence="10" id="KW-0675">Receptor</keyword>
<evidence type="ECO:0000313" key="13">
    <source>
        <dbReference type="Proteomes" id="UP000293360"/>
    </source>
</evidence>
<evidence type="ECO:0000256" key="6">
    <source>
        <dbReference type="ARBA" id="ARBA00022925"/>
    </source>
</evidence>
<evidence type="ECO:0000256" key="10">
    <source>
        <dbReference type="ARBA" id="ARBA00023170"/>
    </source>
</evidence>
<feature type="transmembrane region" description="Helical" evidence="11">
    <location>
        <begin position="44"/>
        <end position="75"/>
    </location>
</feature>
<dbReference type="InterPro" id="IPR001425">
    <property type="entry name" value="Arc/bac/fun_rhodopsins"/>
</dbReference>
<organism evidence="12 13">
    <name type="scientific">Monosporascus ibericus</name>
    <dbReference type="NCBI Taxonomy" id="155417"/>
    <lineage>
        <taxon>Eukaryota</taxon>
        <taxon>Fungi</taxon>
        <taxon>Dikarya</taxon>
        <taxon>Ascomycota</taxon>
        <taxon>Pezizomycotina</taxon>
        <taxon>Sordariomycetes</taxon>
        <taxon>Xylariomycetidae</taxon>
        <taxon>Xylariales</taxon>
        <taxon>Xylariales incertae sedis</taxon>
        <taxon>Monosporascus</taxon>
    </lineage>
</organism>
<keyword evidence="8" id="KW-0157">Chromophore</keyword>
<accession>A0A4Q4SYR0</accession>
<dbReference type="SMART" id="SM01021">
    <property type="entry name" value="Bac_rhodopsin"/>
    <property type="match status" value="1"/>
</dbReference>
<evidence type="ECO:0000313" key="12">
    <source>
        <dbReference type="EMBL" id="RYO93658.1"/>
    </source>
</evidence>
<evidence type="ECO:0000256" key="4">
    <source>
        <dbReference type="ARBA" id="ARBA00022606"/>
    </source>
</evidence>
<dbReference type="GO" id="GO:0005216">
    <property type="term" value="F:monoatomic ion channel activity"/>
    <property type="evidence" value="ECO:0007669"/>
    <property type="project" value="InterPro"/>
</dbReference>
<evidence type="ECO:0008006" key="14">
    <source>
        <dbReference type="Google" id="ProtNLM"/>
    </source>
</evidence>
<sequence length="214" mass="23625">MATGDGVALHTISTKENSSHTVIEITKRQVYWARYVDWSLTTPLLLLDLALLAGLSGYSILVTITADVIMILTGLFASFSDFKAQKWGWYAIGCLSYLTVIYQLAYQGRKAVANKDNRTRSFFGATSLFILILWTVYPIVWGFAQGAHIASVDGEIITYAVLDILTKAGFGLWLLLTHGRDAVRPTPSLDGFWSEGLLSEGSIRVGEERAHDDD</sequence>
<dbReference type="PRINTS" id="PR00251">
    <property type="entry name" value="BACTRLOPSIN"/>
</dbReference>
<keyword evidence="13" id="KW-1185">Reference proteome</keyword>
<evidence type="ECO:0000256" key="7">
    <source>
        <dbReference type="ARBA" id="ARBA00022989"/>
    </source>
</evidence>
<evidence type="ECO:0000256" key="1">
    <source>
        <dbReference type="ARBA" id="ARBA00004141"/>
    </source>
</evidence>
<dbReference type="PANTHER" id="PTHR28286:SF2">
    <property type="entry name" value="BACTERIORHODOPSIN _OPSIN, NOPA (EUROFUNG)"/>
    <property type="match status" value="1"/>
</dbReference>
<dbReference type="EMBL" id="QJNU01000584">
    <property type="protein sequence ID" value="RYO93658.1"/>
    <property type="molecule type" value="Genomic_DNA"/>
</dbReference>
<keyword evidence="7 11" id="KW-1133">Transmembrane helix</keyword>
<gene>
    <name evidence="12" type="ORF">DL764_007955</name>
</gene>
<dbReference type="Proteomes" id="UP000293360">
    <property type="component" value="Unassembled WGS sequence"/>
</dbReference>
<dbReference type="Gene3D" id="1.20.1070.10">
    <property type="entry name" value="Rhodopsin 7-helix transmembrane proteins"/>
    <property type="match status" value="1"/>
</dbReference>
<comment type="subcellular location">
    <subcellularLocation>
        <location evidence="1">Membrane</location>
        <topology evidence="1">Multi-pass membrane protein</topology>
    </subcellularLocation>
</comment>
<dbReference type="Pfam" id="PF01036">
    <property type="entry name" value="Bac_rhodopsin"/>
    <property type="match status" value="1"/>
</dbReference>
<dbReference type="GO" id="GO:0005886">
    <property type="term" value="C:plasma membrane"/>
    <property type="evidence" value="ECO:0007669"/>
    <property type="project" value="TreeGrafter"/>
</dbReference>
<feature type="transmembrane region" description="Helical" evidence="11">
    <location>
        <begin position="156"/>
        <end position="176"/>
    </location>
</feature>
<evidence type="ECO:0000256" key="11">
    <source>
        <dbReference type="SAM" id="Phobius"/>
    </source>
</evidence>
<dbReference type="GO" id="GO:0009881">
    <property type="term" value="F:photoreceptor activity"/>
    <property type="evidence" value="ECO:0007669"/>
    <property type="project" value="UniProtKB-KW"/>
</dbReference>
<evidence type="ECO:0000256" key="9">
    <source>
        <dbReference type="ARBA" id="ARBA00023136"/>
    </source>
</evidence>